<keyword evidence="1 2" id="KW-0597">Phosphoprotein</keyword>
<dbReference type="SMART" id="SM00387">
    <property type="entry name" value="HATPase_c"/>
    <property type="match status" value="1"/>
</dbReference>
<dbReference type="CDD" id="cd00082">
    <property type="entry name" value="HisKA"/>
    <property type="match status" value="1"/>
</dbReference>
<dbReference type="CDD" id="cd17546">
    <property type="entry name" value="REC_hyHK_CKI1_RcsC-like"/>
    <property type="match status" value="1"/>
</dbReference>
<protein>
    <submittedName>
        <fullName evidence="5">Uncharacterized protein</fullName>
    </submittedName>
</protein>
<dbReference type="SMART" id="SM00388">
    <property type="entry name" value="HisKA"/>
    <property type="match status" value="1"/>
</dbReference>
<dbReference type="InterPro" id="IPR029016">
    <property type="entry name" value="GAF-like_dom_sf"/>
</dbReference>
<dbReference type="InterPro" id="IPR050956">
    <property type="entry name" value="2C_system_His_kinase"/>
</dbReference>
<dbReference type="Pfam" id="PF00072">
    <property type="entry name" value="Response_reg"/>
    <property type="match status" value="1"/>
</dbReference>
<keyword evidence="6" id="KW-1185">Reference proteome</keyword>
<dbReference type="InterPro" id="IPR003661">
    <property type="entry name" value="HisK_dim/P_dom"/>
</dbReference>
<dbReference type="InterPro" id="IPR003594">
    <property type="entry name" value="HATPase_dom"/>
</dbReference>
<evidence type="ECO:0000259" key="4">
    <source>
        <dbReference type="PROSITE" id="PS50110"/>
    </source>
</evidence>
<dbReference type="InterPro" id="IPR036097">
    <property type="entry name" value="HisK_dim/P_sf"/>
</dbReference>
<reference evidence="5" key="2">
    <citation type="submission" date="2023-01" db="EMBL/GenBank/DDBJ databases">
        <authorList>
            <person name="Petersen C."/>
        </authorList>
    </citation>
    <scope>NUCLEOTIDE SEQUENCE</scope>
    <source>
        <strain evidence="5">IBT 12815</strain>
    </source>
</reference>
<comment type="caution">
    <text evidence="5">The sequence shown here is derived from an EMBL/GenBank/DDBJ whole genome shotgun (WGS) entry which is preliminary data.</text>
</comment>
<name>A0AAD6EAA2_9EURO</name>
<accession>A0AAD6EAA2</accession>
<dbReference type="PANTHER" id="PTHR43719">
    <property type="entry name" value="TWO-COMPONENT HISTIDINE KINASE"/>
    <property type="match status" value="1"/>
</dbReference>
<dbReference type="PANTHER" id="PTHR43719:SF11">
    <property type="entry name" value="HISTIDINE KINASE_RESPONSE REGULATOR, PUTATIVE-RELATED"/>
    <property type="match status" value="1"/>
</dbReference>
<dbReference type="RefSeq" id="XP_056754735.1">
    <property type="nucleotide sequence ID" value="XM_056894987.1"/>
</dbReference>
<dbReference type="Pfam" id="PF00512">
    <property type="entry name" value="HisKA"/>
    <property type="match status" value="1"/>
</dbReference>
<evidence type="ECO:0000259" key="3">
    <source>
        <dbReference type="PROSITE" id="PS50109"/>
    </source>
</evidence>
<dbReference type="InterPro" id="IPR001789">
    <property type="entry name" value="Sig_transdc_resp-reg_receiver"/>
</dbReference>
<gene>
    <name evidence="5" type="ORF">N7537_003929</name>
</gene>
<dbReference type="Proteomes" id="UP001213799">
    <property type="component" value="Unassembled WGS sequence"/>
</dbReference>
<reference evidence="5" key="1">
    <citation type="journal article" date="2023" name="IMA Fungus">
        <title>Comparative genomic study of the Penicillium genus elucidates a diverse pangenome and 15 lateral gene transfer events.</title>
        <authorList>
            <person name="Petersen C."/>
            <person name="Sorensen T."/>
            <person name="Nielsen M.R."/>
            <person name="Sondergaard T.E."/>
            <person name="Sorensen J.L."/>
            <person name="Fitzpatrick D.A."/>
            <person name="Frisvad J.C."/>
            <person name="Nielsen K.L."/>
        </authorList>
    </citation>
    <scope>NUCLEOTIDE SEQUENCE</scope>
    <source>
        <strain evidence="5">IBT 12815</strain>
    </source>
</reference>
<dbReference type="EMBL" id="JAQJAE010000002">
    <property type="protein sequence ID" value="KAJ5607310.1"/>
    <property type="molecule type" value="Genomic_DNA"/>
</dbReference>
<dbReference type="InterPro" id="IPR036890">
    <property type="entry name" value="HATPase_C_sf"/>
</dbReference>
<feature type="domain" description="Response regulatory" evidence="4">
    <location>
        <begin position="1049"/>
        <end position="1170"/>
    </location>
</feature>
<sequence>MVSTSSDPELHEVPQDISPPRLSTDITLTALTQLGVYRFGCNRSFVSIIDGESQHVISEATASISLRNKDLHRPDDGIFLGVTTLDLEWGVCPHAIRLFTGQDPSRILDTENITANQTCNIIRDFTKDDFYKDRPYVLGWPFFRFYAEVPLYSPSGFVLGSYCVVDNKPRTKFEHEDVAALREIADSISNHLENARIVQYHRRSENLVKGLTNFVKSHSKFDPTSSSTQGQIEASAKKLNSGDSGLIATRGDVGGTLDSLSTEEDIGVYSPLDQPSSTTLNGKETSVLSRNIPAASNCTLVSSLSQISDRAELLPPSVEGPPKSLLPDNVPLTERIAAIFARASLILKESLDLDGVVFLDAHRNDPQFQSSGRHDDWDALSNFEPDSLIASRASPWGLPNANSPKNTENYCGSLGHAISCSSAKSNTDSKFQVKVNEKLLHSLITHFPDGHIFNIDSRSNLASPVESESSNSEISAPNTEIIQEISHRLARQLPEAKCVLFYPLWDWNKSRWLAGTLVWVNGSHRPLGTEDLHYFKAFGDSMISEVSRIHWTASENSKFDFVTSISHELRSPLHGILASAELLRDIPLQTAHRDMVNMISTSGLTLLDIIDHLLDYCKINNLATMQSVSVTNSEDSGTSLVSEFNLDSLVEEVAAIVHTGRKVPGPISSLANETGIGTSAFQPTPRVTRHEDELSVIVNIEQSTSWNIQSVAGVWRRIVMNLLGNAIKWTQTGLIEVSLSQGPVQTQPDTHLVHLRVTDTGQGISKDFLRNSAFSPFAQEDALSEGVGLGLSVVYKLVTFLGGDLKMKSESGVGTQVDVYIPAQRPKDHVPAKLFDDVSSLGIQRHKDSLKACLIGFNNYPYLTETPAGILSSDAKRKLSIQSTLANVFMVQLGWHTILAESLEKGEGDIAVIEETKFNAMLNDQSPSTASAGHHFKFFIVLASATSPPTHPLPLNAILMSQPYGPQKIYETAQRIMDLRESQAQTSGLEAPISVLPTKHEILPLKSTPLSLLETWKGPSQQPPVELVSRSPVNGSVPIRSNGQMNNMHILIVDDNNINLQIMATFMRKLGCSYNLASNGLIALEQVENSSRRYDLILMDLSMPIMDGLVSTSKIRQYEKDHGLQPSRIMAVTGVASDTMQQAAVTAGVNDYLVKPLSLRKLKKLMEPTL</sequence>
<feature type="modified residue" description="4-aspartylphosphate" evidence="2">
    <location>
        <position position="1100"/>
    </location>
</feature>
<feature type="domain" description="Histidine kinase" evidence="3">
    <location>
        <begin position="564"/>
        <end position="825"/>
    </location>
</feature>
<organism evidence="5 6">
    <name type="scientific">Penicillium hordei</name>
    <dbReference type="NCBI Taxonomy" id="40994"/>
    <lineage>
        <taxon>Eukaryota</taxon>
        <taxon>Fungi</taxon>
        <taxon>Dikarya</taxon>
        <taxon>Ascomycota</taxon>
        <taxon>Pezizomycotina</taxon>
        <taxon>Eurotiomycetes</taxon>
        <taxon>Eurotiomycetidae</taxon>
        <taxon>Eurotiales</taxon>
        <taxon>Aspergillaceae</taxon>
        <taxon>Penicillium</taxon>
    </lineage>
</organism>
<dbReference type="SUPFAM" id="SSF55781">
    <property type="entry name" value="GAF domain-like"/>
    <property type="match status" value="1"/>
</dbReference>
<evidence type="ECO:0000313" key="6">
    <source>
        <dbReference type="Proteomes" id="UP001213799"/>
    </source>
</evidence>
<dbReference type="InterPro" id="IPR005467">
    <property type="entry name" value="His_kinase_dom"/>
</dbReference>
<dbReference type="Gene3D" id="3.30.450.40">
    <property type="match status" value="1"/>
</dbReference>
<dbReference type="PRINTS" id="PR00344">
    <property type="entry name" value="BCTRLSENSOR"/>
</dbReference>
<dbReference type="InterPro" id="IPR004358">
    <property type="entry name" value="Sig_transdc_His_kin-like_C"/>
</dbReference>
<dbReference type="SUPFAM" id="SSF47384">
    <property type="entry name" value="Homodimeric domain of signal transducing histidine kinase"/>
    <property type="match status" value="1"/>
</dbReference>
<dbReference type="InterPro" id="IPR011006">
    <property type="entry name" value="CheY-like_superfamily"/>
</dbReference>
<dbReference type="GeneID" id="81585229"/>
<dbReference type="PROSITE" id="PS50110">
    <property type="entry name" value="RESPONSE_REGULATORY"/>
    <property type="match status" value="1"/>
</dbReference>
<dbReference type="Pfam" id="PF02518">
    <property type="entry name" value="HATPase_c"/>
    <property type="match status" value="1"/>
</dbReference>
<dbReference type="SUPFAM" id="SSF52172">
    <property type="entry name" value="CheY-like"/>
    <property type="match status" value="1"/>
</dbReference>
<dbReference type="SMART" id="SM00448">
    <property type="entry name" value="REC"/>
    <property type="match status" value="1"/>
</dbReference>
<dbReference type="FunFam" id="3.30.450.40:FF:000083">
    <property type="entry name" value="Sensor histidine kinase/response regulator, putative (AFU_orthologue AFUA_4G00660)"/>
    <property type="match status" value="1"/>
</dbReference>
<evidence type="ECO:0000256" key="2">
    <source>
        <dbReference type="PROSITE-ProRule" id="PRU00169"/>
    </source>
</evidence>
<evidence type="ECO:0000256" key="1">
    <source>
        <dbReference type="ARBA" id="ARBA00022553"/>
    </source>
</evidence>
<dbReference type="SUPFAM" id="SSF55874">
    <property type="entry name" value="ATPase domain of HSP90 chaperone/DNA topoisomerase II/histidine kinase"/>
    <property type="match status" value="1"/>
</dbReference>
<evidence type="ECO:0000313" key="5">
    <source>
        <dbReference type="EMBL" id="KAJ5607310.1"/>
    </source>
</evidence>
<proteinExistence type="predicted"/>
<dbReference type="PROSITE" id="PS50109">
    <property type="entry name" value="HIS_KIN"/>
    <property type="match status" value="1"/>
</dbReference>
<dbReference type="Gene3D" id="3.30.565.10">
    <property type="entry name" value="Histidine kinase-like ATPase, C-terminal domain"/>
    <property type="match status" value="1"/>
</dbReference>
<dbReference type="GO" id="GO:0000155">
    <property type="term" value="F:phosphorelay sensor kinase activity"/>
    <property type="evidence" value="ECO:0007669"/>
    <property type="project" value="InterPro"/>
</dbReference>
<dbReference type="Gene3D" id="1.10.287.130">
    <property type="match status" value="1"/>
</dbReference>
<dbReference type="AlphaFoldDB" id="A0AAD6EAA2"/>
<dbReference type="Gene3D" id="3.40.50.2300">
    <property type="match status" value="1"/>
</dbReference>